<dbReference type="InterPro" id="IPR007227">
    <property type="entry name" value="Cell_shape_determining_MreD"/>
</dbReference>
<proteinExistence type="inferred from homology"/>
<feature type="transmembrane region" description="Helical" evidence="8">
    <location>
        <begin position="126"/>
        <end position="151"/>
    </location>
</feature>
<dbReference type="NCBIfam" id="TIGR03426">
    <property type="entry name" value="shape_MreD"/>
    <property type="match status" value="1"/>
</dbReference>
<comment type="caution">
    <text evidence="9">The sequence shown here is derived from an EMBL/GenBank/DDBJ whole genome shotgun (WGS) entry which is preliminary data.</text>
</comment>
<evidence type="ECO:0000256" key="7">
    <source>
        <dbReference type="ARBA" id="ARBA00023136"/>
    </source>
</evidence>
<dbReference type="InParanoid" id="M1ZEW5"/>
<dbReference type="OrthoDB" id="9796616at2"/>
<evidence type="ECO:0000256" key="6">
    <source>
        <dbReference type="ARBA" id="ARBA00022989"/>
    </source>
</evidence>
<accession>M1ZEW5</accession>
<keyword evidence="4 8" id="KW-0812">Transmembrane</keyword>
<comment type="subcellular location">
    <subcellularLocation>
        <location evidence="1">Cell membrane</location>
        <topology evidence="1">Multi-pass membrane protein</topology>
    </subcellularLocation>
</comment>
<sequence>MWWRIALTFLLLFTLQTTLLDTVSVGGVRPDLVLILAVYCAIIFEENAGVAMAVALGFFQDCLSGDLLGVNTLSKGLIGFVFANLKSKLVLEGFGPTSTFFALASLFDGMIFYLVSVFIFKAHLAFGVFFPSLIIFMIYNAVVGVAAFYLFNWARRRWVRRPGF</sequence>
<feature type="transmembrane region" description="Helical" evidence="8">
    <location>
        <begin position="36"/>
        <end position="59"/>
    </location>
</feature>
<dbReference type="HOGENOM" id="CLU_1617268_0_0_0"/>
<dbReference type="RefSeq" id="WP_005011724.1">
    <property type="nucleotide sequence ID" value="NZ_HG422173.1"/>
</dbReference>
<keyword evidence="5" id="KW-0133">Cell shape</keyword>
<evidence type="ECO:0000256" key="8">
    <source>
        <dbReference type="SAM" id="Phobius"/>
    </source>
</evidence>
<keyword evidence="3" id="KW-1003">Cell membrane</keyword>
<dbReference type="EMBL" id="CAQJ01000108">
    <property type="protein sequence ID" value="CCQ92138.1"/>
    <property type="molecule type" value="Genomic_DNA"/>
</dbReference>
<evidence type="ECO:0000256" key="5">
    <source>
        <dbReference type="ARBA" id="ARBA00022960"/>
    </source>
</evidence>
<keyword evidence="7 8" id="KW-0472">Membrane</keyword>
<evidence type="ECO:0000256" key="2">
    <source>
        <dbReference type="ARBA" id="ARBA00007776"/>
    </source>
</evidence>
<dbReference type="GO" id="GO:0008360">
    <property type="term" value="P:regulation of cell shape"/>
    <property type="evidence" value="ECO:0007669"/>
    <property type="project" value="UniProtKB-KW"/>
</dbReference>
<evidence type="ECO:0000313" key="10">
    <source>
        <dbReference type="Proteomes" id="UP000011704"/>
    </source>
</evidence>
<dbReference type="AlphaFoldDB" id="M1ZEW5"/>
<protein>
    <submittedName>
        <fullName evidence="9">Putative Rod shape-determining protein</fullName>
    </submittedName>
</protein>
<comment type="similarity">
    <text evidence="2">Belongs to the MreD family.</text>
</comment>
<gene>
    <name evidence="9" type="ORF">NITGR_980013</name>
</gene>
<dbReference type="STRING" id="1266370.NITGR_980013"/>
<keyword evidence="6 8" id="KW-1133">Transmembrane helix</keyword>
<reference evidence="9 10" key="1">
    <citation type="journal article" date="2013" name="Front. Microbiol.">
        <title>The genome of Nitrospina gracilis illuminates the metabolism and evolution of the major marine nitrite oxidizer.</title>
        <authorList>
            <person name="Luecker S."/>
            <person name="Nowka B."/>
            <person name="Rattei T."/>
            <person name="Spieck E."/>
            <person name="and Daims H."/>
        </authorList>
    </citation>
    <scope>NUCLEOTIDE SEQUENCE [LARGE SCALE GENOMIC DNA]</scope>
    <source>
        <strain evidence="9 10">3/211</strain>
    </source>
</reference>
<evidence type="ECO:0000256" key="3">
    <source>
        <dbReference type="ARBA" id="ARBA00022475"/>
    </source>
</evidence>
<dbReference type="Pfam" id="PF04093">
    <property type="entry name" value="MreD"/>
    <property type="match status" value="1"/>
</dbReference>
<feature type="transmembrane region" description="Helical" evidence="8">
    <location>
        <begin position="100"/>
        <end position="120"/>
    </location>
</feature>
<keyword evidence="10" id="KW-1185">Reference proteome</keyword>
<dbReference type="Proteomes" id="UP000011704">
    <property type="component" value="Unassembled WGS sequence"/>
</dbReference>
<organism evidence="9 10">
    <name type="scientific">Nitrospina gracilis (strain 3/211)</name>
    <dbReference type="NCBI Taxonomy" id="1266370"/>
    <lineage>
        <taxon>Bacteria</taxon>
        <taxon>Pseudomonadati</taxon>
        <taxon>Nitrospinota/Tectimicrobiota group</taxon>
        <taxon>Nitrospinota</taxon>
        <taxon>Nitrospinia</taxon>
        <taxon>Nitrospinales</taxon>
        <taxon>Nitrospinaceae</taxon>
        <taxon>Nitrospina</taxon>
    </lineage>
</organism>
<evidence type="ECO:0000313" key="9">
    <source>
        <dbReference type="EMBL" id="CCQ92138.1"/>
    </source>
</evidence>
<name>M1ZEW5_NITG3</name>
<dbReference type="GO" id="GO:0005886">
    <property type="term" value="C:plasma membrane"/>
    <property type="evidence" value="ECO:0007669"/>
    <property type="project" value="UniProtKB-SubCell"/>
</dbReference>
<evidence type="ECO:0000256" key="4">
    <source>
        <dbReference type="ARBA" id="ARBA00022692"/>
    </source>
</evidence>
<evidence type="ECO:0000256" key="1">
    <source>
        <dbReference type="ARBA" id="ARBA00004651"/>
    </source>
</evidence>